<keyword evidence="1" id="KW-0732">Signal</keyword>
<dbReference type="RefSeq" id="WP_007921886.1">
    <property type="nucleotide sequence ID" value="NZ_ADVG01000005.1"/>
</dbReference>
<proteinExistence type="predicted"/>
<comment type="caution">
    <text evidence="2">The sequence shown here is derived from an EMBL/GenBank/DDBJ whole genome shotgun (WGS) entry which is preliminary data.</text>
</comment>
<dbReference type="EMBL" id="ADVG01000005">
    <property type="protein sequence ID" value="EFH79778.1"/>
    <property type="molecule type" value="Genomic_DNA"/>
</dbReference>
<sequence>MMSMMTRSPNTILVRIAAIAVAALTLVLASAPFAQAAGLPNCGVTGTTPCFEKVWVDGHQFKMTFINLTPPPTTAPTTNFYVIAPQTGTPQGAGPFSPFLHDHVTDTPTHEENHGDFNVRYHGFLVFCSAQGISSGACVPTMTSIGGGIVPLAKTVNGHRLTSVDQIKLAANSGLLILIDMGGEFIARINPDK</sequence>
<gene>
    <name evidence="2" type="ORF">Krac_0285</name>
</gene>
<feature type="signal peptide" evidence="1">
    <location>
        <begin position="1"/>
        <end position="36"/>
    </location>
</feature>
<accession>D6U7B7</accession>
<protein>
    <submittedName>
        <fullName evidence="2">Uncharacterized protein</fullName>
    </submittedName>
</protein>
<reference evidence="2 3" key="1">
    <citation type="journal article" date="2011" name="Stand. Genomic Sci.">
        <title>Non-contiguous finished genome sequence and contextual data of the filamentous soil bacterium Ktedonobacter racemifer type strain (SOSP1-21).</title>
        <authorList>
            <person name="Chang Y.J."/>
            <person name="Land M."/>
            <person name="Hauser L."/>
            <person name="Chertkov O."/>
            <person name="Del Rio T.G."/>
            <person name="Nolan M."/>
            <person name="Copeland A."/>
            <person name="Tice H."/>
            <person name="Cheng J.F."/>
            <person name="Lucas S."/>
            <person name="Han C."/>
            <person name="Goodwin L."/>
            <person name="Pitluck S."/>
            <person name="Ivanova N."/>
            <person name="Ovchinikova G."/>
            <person name="Pati A."/>
            <person name="Chen A."/>
            <person name="Palaniappan K."/>
            <person name="Mavromatis K."/>
            <person name="Liolios K."/>
            <person name="Brettin T."/>
            <person name="Fiebig A."/>
            <person name="Rohde M."/>
            <person name="Abt B."/>
            <person name="Goker M."/>
            <person name="Detter J.C."/>
            <person name="Woyke T."/>
            <person name="Bristow J."/>
            <person name="Eisen J.A."/>
            <person name="Markowitz V."/>
            <person name="Hugenholtz P."/>
            <person name="Kyrpides N.C."/>
            <person name="Klenk H.P."/>
            <person name="Lapidus A."/>
        </authorList>
    </citation>
    <scope>NUCLEOTIDE SEQUENCE [LARGE SCALE GENOMIC DNA]</scope>
    <source>
        <strain evidence="3">DSM 44963</strain>
    </source>
</reference>
<dbReference type="Proteomes" id="UP000004508">
    <property type="component" value="Unassembled WGS sequence"/>
</dbReference>
<name>D6U7B7_KTERA</name>
<organism evidence="2 3">
    <name type="scientific">Ktedonobacter racemifer DSM 44963</name>
    <dbReference type="NCBI Taxonomy" id="485913"/>
    <lineage>
        <taxon>Bacteria</taxon>
        <taxon>Bacillati</taxon>
        <taxon>Chloroflexota</taxon>
        <taxon>Ktedonobacteria</taxon>
        <taxon>Ktedonobacterales</taxon>
        <taxon>Ktedonobacteraceae</taxon>
        <taxon>Ktedonobacter</taxon>
    </lineage>
</organism>
<dbReference type="AlphaFoldDB" id="D6U7B7"/>
<evidence type="ECO:0000256" key="1">
    <source>
        <dbReference type="SAM" id="SignalP"/>
    </source>
</evidence>
<dbReference type="InParanoid" id="D6U7B7"/>
<evidence type="ECO:0000313" key="2">
    <source>
        <dbReference type="EMBL" id="EFH79778.1"/>
    </source>
</evidence>
<feature type="chain" id="PRO_5003088505" evidence="1">
    <location>
        <begin position="37"/>
        <end position="193"/>
    </location>
</feature>
<evidence type="ECO:0000313" key="3">
    <source>
        <dbReference type="Proteomes" id="UP000004508"/>
    </source>
</evidence>
<keyword evidence="3" id="KW-1185">Reference proteome</keyword>